<feature type="non-terminal residue" evidence="1">
    <location>
        <position position="1"/>
    </location>
</feature>
<keyword evidence="2" id="KW-1185">Reference proteome</keyword>
<dbReference type="AlphaFoldDB" id="A0A699YUQ1"/>
<evidence type="ECO:0000313" key="1">
    <source>
        <dbReference type="EMBL" id="GFH13530.1"/>
    </source>
</evidence>
<sequence length="74" mass="8225">MSAQVVTWAEVGSGRLKDALWSAVDRYHEGPYEAGDRATSVEFSSSRYEASNTERLKQLIEWVARPPLLPAVST</sequence>
<proteinExistence type="predicted"/>
<reference evidence="1 2" key="1">
    <citation type="submission" date="2020-02" db="EMBL/GenBank/DDBJ databases">
        <title>Draft genome sequence of Haematococcus lacustris strain NIES-144.</title>
        <authorList>
            <person name="Morimoto D."/>
            <person name="Nakagawa S."/>
            <person name="Yoshida T."/>
            <person name="Sawayama S."/>
        </authorList>
    </citation>
    <scope>NUCLEOTIDE SEQUENCE [LARGE SCALE GENOMIC DNA]</scope>
    <source>
        <strain evidence="1 2">NIES-144</strain>
    </source>
</reference>
<accession>A0A699YUQ1</accession>
<comment type="caution">
    <text evidence="1">The sequence shown here is derived from an EMBL/GenBank/DDBJ whole genome shotgun (WGS) entry which is preliminary data.</text>
</comment>
<gene>
    <name evidence="1" type="ORF">HaLaN_09430</name>
</gene>
<name>A0A699YUQ1_HAELA</name>
<organism evidence="1 2">
    <name type="scientific">Haematococcus lacustris</name>
    <name type="common">Green alga</name>
    <name type="synonym">Haematococcus pluvialis</name>
    <dbReference type="NCBI Taxonomy" id="44745"/>
    <lineage>
        <taxon>Eukaryota</taxon>
        <taxon>Viridiplantae</taxon>
        <taxon>Chlorophyta</taxon>
        <taxon>core chlorophytes</taxon>
        <taxon>Chlorophyceae</taxon>
        <taxon>CS clade</taxon>
        <taxon>Chlamydomonadales</taxon>
        <taxon>Haematococcaceae</taxon>
        <taxon>Haematococcus</taxon>
    </lineage>
</organism>
<protein>
    <submittedName>
        <fullName evidence="1">Uncharacterized protein</fullName>
    </submittedName>
</protein>
<evidence type="ECO:0000313" key="2">
    <source>
        <dbReference type="Proteomes" id="UP000485058"/>
    </source>
</evidence>
<dbReference type="Proteomes" id="UP000485058">
    <property type="component" value="Unassembled WGS sequence"/>
</dbReference>
<dbReference type="EMBL" id="BLLF01000623">
    <property type="protein sequence ID" value="GFH13530.1"/>
    <property type="molecule type" value="Genomic_DNA"/>
</dbReference>